<feature type="transmembrane region" description="Helical" evidence="11">
    <location>
        <begin position="64"/>
        <end position="83"/>
    </location>
</feature>
<keyword evidence="6" id="KW-0862">Zinc</keyword>
<feature type="transmembrane region" description="Helical" evidence="11">
    <location>
        <begin position="198"/>
        <end position="215"/>
    </location>
</feature>
<dbReference type="PANTHER" id="PTHR31937">
    <property type="entry name" value="TRANSMEMBRANE PROTEIN 163"/>
    <property type="match status" value="1"/>
</dbReference>
<keyword evidence="8" id="KW-0770">Synapse</keyword>
<reference evidence="13" key="1">
    <citation type="submission" date="2021-02" db="EMBL/GenBank/DDBJ databases">
        <authorList>
            <person name="Nowell W R."/>
        </authorList>
    </citation>
    <scope>NUCLEOTIDE SEQUENCE</scope>
</reference>
<evidence type="ECO:0000259" key="12">
    <source>
        <dbReference type="Pfam" id="PF01545"/>
    </source>
</evidence>
<evidence type="ECO:0000313" key="14">
    <source>
        <dbReference type="EMBL" id="CAF3595148.1"/>
    </source>
</evidence>
<evidence type="ECO:0000256" key="6">
    <source>
        <dbReference type="ARBA" id="ARBA00022833"/>
    </source>
</evidence>
<feature type="transmembrane region" description="Helical" evidence="11">
    <location>
        <begin position="95"/>
        <end position="113"/>
    </location>
</feature>
<evidence type="ECO:0000256" key="1">
    <source>
        <dbReference type="ARBA" id="ARBA00004146"/>
    </source>
</evidence>
<dbReference type="Proteomes" id="UP000663868">
    <property type="component" value="Unassembled WGS sequence"/>
</dbReference>
<protein>
    <recommendedName>
        <fullName evidence="12">Cation efflux protein transmembrane domain-containing protein</fullName>
    </recommendedName>
</protein>
<dbReference type="PANTHER" id="PTHR31937:SF2">
    <property type="entry name" value="TRANSMEMBRANE PROTEIN 163"/>
    <property type="match status" value="1"/>
</dbReference>
<keyword evidence="10" id="KW-0968">Cytoplasmic vesicle</keyword>
<dbReference type="Pfam" id="PF01545">
    <property type="entry name" value="Cation_efflux"/>
    <property type="match status" value="1"/>
</dbReference>
<dbReference type="InterPro" id="IPR058533">
    <property type="entry name" value="Cation_efflux_TM"/>
</dbReference>
<evidence type="ECO:0000256" key="7">
    <source>
        <dbReference type="ARBA" id="ARBA00022989"/>
    </source>
</evidence>
<organism evidence="13 15">
    <name type="scientific">Adineta steineri</name>
    <dbReference type="NCBI Taxonomy" id="433720"/>
    <lineage>
        <taxon>Eukaryota</taxon>
        <taxon>Metazoa</taxon>
        <taxon>Spiralia</taxon>
        <taxon>Gnathifera</taxon>
        <taxon>Rotifera</taxon>
        <taxon>Eurotatoria</taxon>
        <taxon>Bdelloidea</taxon>
        <taxon>Adinetida</taxon>
        <taxon>Adinetidae</taxon>
        <taxon>Adineta</taxon>
    </lineage>
</organism>
<evidence type="ECO:0000313" key="15">
    <source>
        <dbReference type="Proteomes" id="UP000663860"/>
    </source>
</evidence>
<keyword evidence="9 11" id="KW-0472">Membrane</keyword>
<evidence type="ECO:0000256" key="3">
    <source>
        <dbReference type="ARBA" id="ARBA00008731"/>
    </source>
</evidence>
<dbReference type="EMBL" id="CAJNOE010000009">
    <property type="protein sequence ID" value="CAF0721014.1"/>
    <property type="molecule type" value="Genomic_DNA"/>
</dbReference>
<keyword evidence="5" id="KW-0967">Endosome</keyword>
<sequence length="278" mass="31309">MLNNNLSQNGQSISIEDDSSRDKSFKRYQTIAYRICLFTIILDIILGLTAFINCMLDKSSVGLSYSIDTLMDSICICFVAWHLKAQTMDDFKRRDYLVCCVIGALFIGSFLAIESRAIQSMIVPQAPTGDWLLLAYSVTHIIIFTILSIAKIILSKKLNSKSLMADALNSIIGIIMAVPLILWDRIHILNQHTQFDDLISIIMALFLLVMGWTLVHNGIKYHNKLYFQSLNHRASIDGNANAQYVLVPSNQNRSNTDDAHKQFLALDKDLEAGENETK</sequence>
<evidence type="ECO:0000256" key="4">
    <source>
        <dbReference type="ARBA" id="ARBA00022692"/>
    </source>
</evidence>
<dbReference type="InterPro" id="IPR027469">
    <property type="entry name" value="Cation_efflux_TMD_sf"/>
</dbReference>
<evidence type="ECO:0000256" key="10">
    <source>
        <dbReference type="ARBA" id="ARBA00023329"/>
    </source>
</evidence>
<evidence type="ECO:0000256" key="11">
    <source>
        <dbReference type="SAM" id="Phobius"/>
    </source>
</evidence>
<feature type="transmembrane region" description="Helical" evidence="11">
    <location>
        <begin position="166"/>
        <end position="186"/>
    </location>
</feature>
<evidence type="ECO:0000256" key="8">
    <source>
        <dbReference type="ARBA" id="ARBA00023018"/>
    </source>
</evidence>
<dbReference type="AlphaFoldDB" id="A0A813MCI5"/>
<dbReference type="SUPFAM" id="SSF161111">
    <property type="entry name" value="Cation efflux protein transmembrane domain-like"/>
    <property type="match status" value="1"/>
</dbReference>
<dbReference type="GO" id="GO:0008324">
    <property type="term" value="F:monoatomic cation transmembrane transporter activity"/>
    <property type="evidence" value="ECO:0007669"/>
    <property type="project" value="InterPro"/>
</dbReference>
<evidence type="ECO:0000256" key="2">
    <source>
        <dbReference type="ARBA" id="ARBA00004644"/>
    </source>
</evidence>
<gene>
    <name evidence="13" type="ORF">IZO911_LOCUS1907</name>
    <name evidence="14" type="ORF">KXQ929_LOCUS4832</name>
</gene>
<dbReference type="Proteomes" id="UP000663860">
    <property type="component" value="Unassembled WGS sequence"/>
</dbReference>
<feature type="domain" description="Cation efflux protein transmembrane" evidence="12">
    <location>
        <begin position="40"/>
        <end position="219"/>
    </location>
</feature>
<accession>A0A813MCI5</accession>
<dbReference type="GO" id="GO:0030672">
    <property type="term" value="C:synaptic vesicle membrane"/>
    <property type="evidence" value="ECO:0007669"/>
    <property type="project" value="UniProtKB-SubCell"/>
</dbReference>
<dbReference type="InterPro" id="IPR026765">
    <property type="entry name" value="Tmem163"/>
</dbReference>
<dbReference type="EMBL" id="CAJOBB010000171">
    <property type="protein sequence ID" value="CAF3595148.1"/>
    <property type="molecule type" value="Genomic_DNA"/>
</dbReference>
<keyword evidence="7 11" id="KW-1133">Transmembrane helix</keyword>
<evidence type="ECO:0000256" key="9">
    <source>
        <dbReference type="ARBA" id="ARBA00023136"/>
    </source>
</evidence>
<evidence type="ECO:0000256" key="5">
    <source>
        <dbReference type="ARBA" id="ARBA00022753"/>
    </source>
</evidence>
<dbReference type="Gene3D" id="1.20.1510.10">
    <property type="entry name" value="Cation efflux protein transmembrane domain"/>
    <property type="match status" value="1"/>
</dbReference>
<feature type="transmembrane region" description="Helical" evidence="11">
    <location>
        <begin position="31"/>
        <end position="52"/>
    </location>
</feature>
<keyword evidence="4 11" id="KW-0812">Transmembrane</keyword>
<proteinExistence type="inferred from homology"/>
<feature type="transmembrane region" description="Helical" evidence="11">
    <location>
        <begin position="133"/>
        <end position="154"/>
    </location>
</feature>
<dbReference type="GO" id="GO:0031901">
    <property type="term" value="C:early endosome membrane"/>
    <property type="evidence" value="ECO:0007669"/>
    <property type="project" value="UniProtKB-SubCell"/>
</dbReference>
<name>A0A813MCI5_9BILA</name>
<comment type="subcellular location">
    <subcellularLocation>
        <location evidence="2">Cytoplasmic vesicle</location>
        <location evidence="2">Secretory vesicle</location>
        <location evidence="2">Synaptic vesicle membrane</location>
        <topology evidence="2">Multi-pass membrane protein</topology>
    </subcellularLocation>
    <subcellularLocation>
        <location evidence="1">Early endosome membrane</location>
    </subcellularLocation>
</comment>
<evidence type="ECO:0000313" key="13">
    <source>
        <dbReference type="EMBL" id="CAF0721014.1"/>
    </source>
</evidence>
<comment type="similarity">
    <text evidence="3">Belongs to the TMEM163 family.</text>
</comment>
<comment type="caution">
    <text evidence="13">The sequence shown here is derived from an EMBL/GenBank/DDBJ whole genome shotgun (WGS) entry which is preliminary data.</text>
</comment>